<dbReference type="PANTHER" id="PTHR34072">
    <property type="entry name" value="ENZYMATIC POLYPROTEIN-RELATED"/>
    <property type="match status" value="1"/>
</dbReference>
<dbReference type="InterPro" id="IPR043128">
    <property type="entry name" value="Rev_trsase/Diguanyl_cyclase"/>
</dbReference>
<dbReference type="Pfam" id="PF17919">
    <property type="entry name" value="RT_RNaseH_2"/>
    <property type="match status" value="1"/>
</dbReference>
<dbReference type="FunFam" id="3.10.20.370:FF:000001">
    <property type="entry name" value="Retrovirus-related Pol polyprotein from transposon 17.6-like protein"/>
    <property type="match status" value="1"/>
</dbReference>
<organism evidence="2 3">
    <name type="scientific">Labeo rohita</name>
    <name type="common">Indian major carp</name>
    <name type="synonym">Cyprinus rohita</name>
    <dbReference type="NCBI Taxonomy" id="84645"/>
    <lineage>
        <taxon>Eukaryota</taxon>
        <taxon>Metazoa</taxon>
        <taxon>Chordata</taxon>
        <taxon>Craniata</taxon>
        <taxon>Vertebrata</taxon>
        <taxon>Euteleostomi</taxon>
        <taxon>Actinopterygii</taxon>
        <taxon>Neopterygii</taxon>
        <taxon>Teleostei</taxon>
        <taxon>Ostariophysi</taxon>
        <taxon>Cypriniformes</taxon>
        <taxon>Cyprinidae</taxon>
        <taxon>Labeoninae</taxon>
        <taxon>Labeonini</taxon>
        <taxon>Labeo</taxon>
    </lineage>
</organism>
<dbReference type="Proteomes" id="UP000290572">
    <property type="component" value="Unassembled WGS sequence"/>
</dbReference>
<sequence length="204" mass="23054">MPTDLKTLRSFLGFCGFYRRFIKDYSAIVRPLTELTKGYPPTSGQNRKAGDAKKYYKETEPFGERWDDNCTAAFRNIIYSLTHAPVLAFADPTRPYVLHVDTSLSGLGAVLNQEHPGGLRPVAYASRKLSASEQRYPIHQLEFLALKWAVVDKFHDYLYAALATYNFSLQYKPGSHNIDADVLSRYPCESSGCSKWKEIPKSGV</sequence>
<dbReference type="AlphaFoldDB" id="A0A498LRR0"/>
<evidence type="ECO:0000313" key="2">
    <source>
        <dbReference type="EMBL" id="RXN10791.1"/>
    </source>
</evidence>
<dbReference type="InterPro" id="IPR041577">
    <property type="entry name" value="RT_RNaseH_2"/>
</dbReference>
<comment type="caution">
    <text evidence="2">The sequence shown here is derived from an EMBL/GenBank/DDBJ whole genome shotgun (WGS) entry which is preliminary data.</text>
</comment>
<dbReference type="STRING" id="84645.A0A498LRR0"/>
<dbReference type="CDD" id="cd09274">
    <property type="entry name" value="RNase_HI_RT_Ty3"/>
    <property type="match status" value="1"/>
</dbReference>
<dbReference type="FunFam" id="3.30.70.270:FF:000020">
    <property type="entry name" value="Transposon Tf2-6 polyprotein-like Protein"/>
    <property type="match status" value="1"/>
</dbReference>
<dbReference type="PANTHER" id="PTHR34072:SF43">
    <property type="entry name" value="RIBONUCLEASE H"/>
    <property type="match status" value="1"/>
</dbReference>
<feature type="domain" description="Reverse transcriptase/retrotransposon-derived protein RNase H-like" evidence="1">
    <location>
        <begin position="66"/>
        <end position="160"/>
    </location>
</feature>
<proteinExistence type="predicted"/>
<name>A0A498LRR0_LABRO</name>
<keyword evidence="3" id="KW-1185">Reference proteome</keyword>
<dbReference type="Gene3D" id="3.30.70.270">
    <property type="match status" value="1"/>
</dbReference>
<evidence type="ECO:0000313" key="3">
    <source>
        <dbReference type="Proteomes" id="UP000290572"/>
    </source>
</evidence>
<reference evidence="2 3" key="1">
    <citation type="submission" date="2018-03" db="EMBL/GenBank/DDBJ databases">
        <title>Draft genome sequence of Rohu Carp (Labeo rohita).</title>
        <authorList>
            <person name="Das P."/>
            <person name="Kushwaha B."/>
            <person name="Joshi C.G."/>
            <person name="Kumar D."/>
            <person name="Nagpure N.S."/>
            <person name="Sahoo L."/>
            <person name="Das S.P."/>
            <person name="Bit A."/>
            <person name="Patnaik S."/>
            <person name="Meher P.K."/>
            <person name="Jayasankar P."/>
            <person name="Koringa P.G."/>
            <person name="Patel N.V."/>
            <person name="Hinsu A.T."/>
            <person name="Kumar R."/>
            <person name="Pandey M."/>
            <person name="Agarwal S."/>
            <person name="Srivastava S."/>
            <person name="Singh M."/>
            <person name="Iquebal M.A."/>
            <person name="Jaiswal S."/>
            <person name="Angadi U.B."/>
            <person name="Kumar N."/>
            <person name="Raza M."/>
            <person name="Shah T.M."/>
            <person name="Rai A."/>
            <person name="Jena J.K."/>
        </authorList>
    </citation>
    <scope>NUCLEOTIDE SEQUENCE [LARGE SCALE GENOMIC DNA]</scope>
    <source>
        <strain evidence="2">DASCIFA01</strain>
        <tissue evidence="2">Testis</tissue>
    </source>
</reference>
<protein>
    <submittedName>
        <fullName evidence="2">Retrovirus-related Pol polyprotein from transposon 297</fullName>
    </submittedName>
</protein>
<evidence type="ECO:0000259" key="1">
    <source>
        <dbReference type="Pfam" id="PF17919"/>
    </source>
</evidence>
<dbReference type="EMBL" id="QBIY01013173">
    <property type="protein sequence ID" value="RXN10791.1"/>
    <property type="molecule type" value="Genomic_DNA"/>
</dbReference>
<dbReference type="InterPro" id="IPR043502">
    <property type="entry name" value="DNA/RNA_pol_sf"/>
</dbReference>
<dbReference type="Gene3D" id="3.10.20.370">
    <property type="match status" value="1"/>
</dbReference>
<dbReference type="SUPFAM" id="SSF56672">
    <property type="entry name" value="DNA/RNA polymerases"/>
    <property type="match status" value="1"/>
</dbReference>
<accession>A0A498LRR0</accession>
<gene>
    <name evidence="2" type="ORF">ROHU_030422</name>
</gene>